<protein>
    <submittedName>
        <fullName evidence="1">Uncharacterized protein</fullName>
    </submittedName>
</protein>
<comment type="caution">
    <text evidence="1">The sequence shown here is derived from an EMBL/GenBank/DDBJ whole genome shotgun (WGS) entry which is preliminary data.</text>
</comment>
<dbReference type="EMBL" id="JACJIE010000010">
    <property type="protein sequence ID" value="MBA8945701.1"/>
    <property type="molecule type" value="Genomic_DNA"/>
</dbReference>
<sequence length="54" mass="5491">MAAASAREERIDLFGLNSVNQVQHATAPPGSGWQPFNNIGGTMQGTVAASCCAG</sequence>
<name>A0AA40SFR5_9ACTN</name>
<dbReference type="Proteomes" id="UP000530412">
    <property type="component" value="Unassembled WGS sequence"/>
</dbReference>
<accession>A0AA40SFR5</accession>
<reference evidence="1 2" key="1">
    <citation type="submission" date="2020-08" db="EMBL/GenBank/DDBJ databases">
        <title>Genomic Encyclopedia of Type Strains, Phase III (KMG-III): the genomes of soil and plant-associated and newly described type strains.</title>
        <authorList>
            <person name="Whitman W."/>
        </authorList>
    </citation>
    <scope>NUCLEOTIDE SEQUENCE [LARGE SCALE GENOMIC DNA]</scope>
    <source>
        <strain evidence="1 2">CECT 3271</strain>
    </source>
</reference>
<dbReference type="RefSeq" id="WP_182675034.1">
    <property type="nucleotide sequence ID" value="NZ_BMSU01000003.1"/>
</dbReference>
<dbReference type="AlphaFoldDB" id="A0AA40SFR5"/>
<organism evidence="1 2">
    <name type="scientific">Streptomyces calvus</name>
    <dbReference type="NCBI Taxonomy" id="67282"/>
    <lineage>
        <taxon>Bacteria</taxon>
        <taxon>Bacillati</taxon>
        <taxon>Actinomycetota</taxon>
        <taxon>Actinomycetes</taxon>
        <taxon>Kitasatosporales</taxon>
        <taxon>Streptomycetaceae</taxon>
        <taxon>Streptomyces</taxon>
    </lineage>
</organism>
<proteinExistence type="predicted"/>
<evidence type="ECO:0000313" key="1">
    <source>
        <dbReference type="EMBL" id="MBA8945701.1"/>
    </source>
</evidence>
<gene>
    <name evidence="1" type="ORF">FHS33_004150</name>
</gene>
<evidence type="ECO:0000313" key="2">
    <source>
        <dbReference type="Proteomes" id="UP000530412"/>
    </source>
</evidence>